<proteinExistence type="predicted"/>
<feature type="compositionally biased region" description="Basic and acidic residues" evidence="1">
    <location>
        <begin position="255"/>
        <end position="270"/>
    </location>
</feature>
<sequence>MSLQVCHCCGWTKVTTHHGLRVHQGRMGCTPKGTRDAEPQQQYAWNHGGQTNINFSYKLDIQNTVKIDMSLQTCHCGWKKMTSYHGLRTHQGIMGCTAKGLRIPKEEQSAWRDHWKPQLDNKTLPVAKKVNTKEESTEEYWSAGSCNNHATAASRIKAEPVSPLEVCIPRYPEGRSTTSAERNQSSLHLKMNHWPGEIPAVEPEDMYRFFSELPSAPTEVPHGKKDSLLPTSGQETPRSQLLKEIHNCLEKYEKRRDEKTMNSAHERNESVSKCSTNQPPVPAKRKSLVLFTGTPEKAEGSSASANGEMKNDNKKEEPVSRAAPPVVPPKRKLRSFQVRQLSGRDFTNDLERANREMKVKELVRMFSVSAAQENAVGTEEKLGSEQPRRATDIKPEITPTAAEVPQKEAPSSLCEAANPDVPTNMTVKELAQMFSTQETAAGPKEKRGPGHRSSQVKLMAQRFLQPTSTDAAGQLKKKDHDSVPRPQRLSRDQELRGVSVYTHAGMV</sequence>
<keyword evidence="3" id="KW-1185">Reference proteome</keyword>
<protein>
    <submittedName>
        <fullName evidence="2">Uncharacterized protein</fullName>
    </submittedName>
</protein>
<name>A0A315V8X3_GAMAF</name>
<accession>A0A315V8X3</accession>
<reference evidence="2 3" key="1">
    <citation type="journal article" date="2018" name="G3 (Bethesda)">
        <title>A High-Quality Reference Genome for the Invasive Mosquitofish Gambusia affinis Using a Chicago Library.</title>
        <authorList>
            <person name="Hoffberg S.L."/>
            <person name="Troendle N.J."/>
            <person name="Glenn T.C."/>
            <person name="Mahmud O."/>
            <person name="Louha S."/>
            <person name="Chalopin D."/>
            <person name="Bennetzen J.L."/>
            <person name="Mauricio R."/>
        </authorList>
    </citation>
    <scope>NUCLEOTIDE SEQUENCE [LARGE SCALE GENOMIC DNA]</scope>
    <source>
        <strain evidence="2">NE01/NJP1002.9</strain>
        <tissue evidence="2">Muscle</tissue>
    </source>
</reference>
<comment type="caution">
    <text evidence="2">The sequence shown here is derived from an EMBL/GenBank/DDBJ whole genome shotgun (WGS) entry which is preliminary data.</text>
</comment>
<evidence type="ECO:0000313" key="2">
    <source>
        <dbReference type="EMBL" id="PWA19146.1"/>
    </source>
</evidence>
<feature type="region of interest" description="Disordered" evidence="1">
    <location>
        <begin position="295"/>
        <end position="328"/>
    </location>
</feature>
<feature type="compositionally biased region" description="Basic and acidic residues" evidence="1">
    <location>
        <begin position="309"/>
        <end position="319"/>
    </location>
</feature>
<dbReference type="AlphaFoldDB" id="A0A315V8X3"/>
<feature type="region of interest" description="Disordered" evidence="1">
    <location>
        <begin position="436"/>
        <end position="497"/>
    </location>
</feature>
<feature type="region of interest" description="Disordered" evidence="1">
    <location>
        <begin position="255"/>
        <end position="282"/>
    </location>
</feature>
<feature type="compositionally biased region" description="Basic and acidic residues" evidence="1">
    <location>
        <begin position="476"/>
        <end position="495"/>
    </location>
</feature>
<dbReference type="EMBL" id="NHOQ01002174">
    <property type="protein sequence ID" value="PWA19146.1"/>
    <property type="molecule type" value="Genomic_DNA"/>
</dbReference>
<dbReference type="Proteomes" id="UP000250572">
    <property type="component" value="Unassembled WGS sequence"/>
</dbReference>
<organism evidence="2 3">
    <name type="scientific">Gambusia affinis</name>
    <name type="common">Western mosquitofish</name>
    <name type="synonym">Heterandria affinis</name>
    <dbReference type="NCBI Taxonomy" id="33528"/>
    <lineage>
        <taxon>Eukaryota</taxon>
        <taxon>Metazoa</taxon>
        <taxon>Chordata</taxon>
        <taxon>Craniata</taxon>
        <taxon>Vertebrata</taxon>
        <taxon>Euteleostomi</taxon>
        <taxon>Actinopterygii</taxon>
        <taxon>Neopterygii</taxon>
        <taxon>Teleostei</taxon>
        <taxon>Neoteleostei</taxon>
        <taxon>Acanthomorphata</taxon>
        <taxon>Ovalentaria</taxon>
        <taxon>Atherinomorphae</taxon>
        <taxon>Cyprinodontiformes</taxon>
        <taxon>Poeciliidae</taxon>
        <taxon>Poeciliinae</taxon>
        <taxon>Gambusia</taxon>
    </lineage>
</organism>
<evidence type="ECO:0000256" key="1">
    <source>
        <dbReference type="SAM" id="MobiDB-lite"/>
    </source>
</evidence>
<evidence type="ECO:0000313" key="3">
    <source>
        <dbReference type="Proteomes" id="UP000250572"/>
    </source>
</evidence>
<gene>
    <name evidence="2" type="ORF">CCH79_00019253</name>
</gene>
<feature type="region of interest" description="Disordered" evidence="1">
    <location>
        <begin position="216"/>
        <end position="237"/>
    </location>
</feature>